<dbReference type="Pfam" id="PF00563">
    <property type="entry name" value="EAL"/>
    <property type="match status" value="1"/>
</dbReference>
<dbReference type="PANTHER" id="PTHR44757:SF2">
    <property type="entry name" value="BIOFILM ARCHITECTURE MAINTENANCE PROTEIN MBAA"/>
    <property type="match status" value="1"/>
</dbReference>
<dbReference type="PROSITE" id="PS50112">
    <property type="entry name" value="PAS"/>
    <property type="match status" value="1"/>
</dbReference>
<dbReference type="InterPro" id="IPR003018">
    <property type="entry name" value="GAF"/>
</dbReference>
<dbReference type="InterPro" id="IPR029787">
    <property type="entry name" value="Nucleotide_cyclase"/>
</dbReference>
<dbReference type="Pfam" id="PF01590">
    <property type="entry name" value="GAF"/>
    <property type="match status" value="1"/>
</dbReference>
<organism evidence="5 6">
    <name type="scientific">Deinococcus reticulitermitis</name>
    <dbReference type="NCBI Taxonomy" id="856736"/>
    <lineage>
        <taxon>Bacteria</taxon>
        <taxon>Thermotogati</taxon>
        <taxon>Deinococcota</taxon>
        <taxon>Deinococci</taxon>
        <taxon>Deinococcales</taxon>
        <taxon>Deinococcaceae</taxon>
        <taxon>Deinococcus</taxon>
    </lineage>
</organism>
<dbReference type="CDD" id="cd01949">
    <property type="entry name" value="GGDEF"/>
    <property type="match status" value="1"/>
</dbReference>
<dbReference type="InterPro" id="IPR013656">
    <property type="entry name" value="PAS_4"/>
</dbReference>
<evidence type="ECO:0000259" key="2">
    <source>
        <dbReference type="PROSITE" id="PS50112"/>
    </source>
</evidence>
<dbReference type="InterPro" id="IPR000014">
    <property type="entry name" value="PAS"/>
</dbReference>
<feature type="domain" description="PAS" evidence="2">
    <location>
        <begin position="261"/>
        <end position="331"/>
    </location>
</feature>
<dbReference type="Gene3D" id="3.30.450.40">
    <property type="match status" value="1"/>
</dbReference>
<evidence type="ECO:0000259" key="3">
    <source>
        <dbReference type="PROSITE" id="PS50883"/>
    </source>
</evidence>
<dbReference type="Proteomes" id="UP000199223">
    <property type="component" value="Unassembled WGS sequence"/>
</dbReference>
<gene>
    <name evidence="5" type="ORF">SAMN04488058_11343</name>
</gene>
<dbReference type="SMART" id="SM00065">
    <property type="entry name" value="GAF"/>
    <property type="match status" value="1"/>
</dbReference>
<dbReference type="SUPFAM" id="SSF55781">
    <property type="entry name" value="GAF domain-like"/>
    <property type="match status" value="1"/>
</dbReference>
<proteinExistence type="predicted"/>
<dbReference type="SUPFAM" id="SSF55785">
    <property type="entry name" value="PYP-like sensor domain (PAS domain)"/>
    <property type="match status" value="3"/>
</dbReference>
<evidence type="ECO:0000313" key="5">
    <source>
        <dbReference type="EMBL" id="SEJ65848.1"/>
    </source>
</evidence>
<dbReference type="SMART" id="SM00267">
    <property type="entry name" value="GGDEF"/>
    <property type="match status" value="1"/>
</dbReference>
<dbReference type="FunFam" id="3.30.70.270:FF:000001">
    <property type="entry name" value="Diguanylate cyclase domain protein"/>
    <property type="match status" value="1"/>
</dbReference>
<dbReference type="InterPro" id="IPR029016">
    <property type="entry name" value="GAF-like_dom_sf"/>
</dbReference>
<dbReference type="InterPro" id="IPR043128">
    <property type="entry name" value="Rev_trsase/Diguanyl_cyclase"/>
</dbReference>
<dbReference type="NCBIfam" id="TIGR00254">
    <property type="entry name" value="GGDEF"/>
    <property type="match status" value="1"/>
</dbReference>
<evidence type="ECO:0000313" key="6">
    <source>
        <dbReference type="Proteomes" id="UP000199223"/>
    </source>
</evidence>
<feature type="domain" description="GGDEF" evidence="4">
    <location>
        <begin position="573"/>
        <end position="704"/>
    </location>
</feature>
<dbReference type="STRING" id="856736.SAMN04488058_11343"/>
<dbReference type="InterPro" id="IPR052155">
    <property type="entry name" value="Biofilm_reg_signaling"/>
</dbReference>
<dbReference type="FunFam" id="3.20.20.450:FF:000001">
    <property type="entry name" value="Cyclic di-GMP phosphodiesterase yahA"/>
    <property type="match status" value="1"/>
</dbReference>
<dbReference type="SUPFAM" id="SSF141868">
    <property type="entry name" value="EAL domain-like"/>
    <property type="match status" value="1"/>
</dbReference>
<dbReference type="InterPro" id="IPR035965">
    <property type="entry name" value="PAS-like_dom_sf"/>
</dbReference>
<dbReference type="PROSITE" id="PS50883">
    <property type="entry name" value="EAL"/>
    <property type="match status" value="1"/>
</dbReference>
<keyword evidence="6" id="KW-1185">Reference proteome</keyword>
<dbReference type="SUPFAM" id="SSF55073">
    <property type="entry name" value="Nucleotide cyclase"/>
    <property type="match status" value="1"/>
</dbReference>
<dbReference type="SMART" id="SM00091">
    <property type="entry name" value="PAS"/>
    <property type="match status" value="3"/>
</dbReference>
<feature type="region of interest" description="Disordered" evidence="1">
    <location>
        <begin position="962"/>
        <end position="1001"/>
    </location>
</feature>
<evidence type="ECO:0000259" key="4">
    <source>
        <dbReference type="PROSITE" id="PS50887"/>
    </source>
</evidence>
<dbReference type="SMART" id="SM00052">
    <property type="entry name" value="EAL"/>
    <property type="match status" value="1"/>
</dbReference>
<feature type="domain" description="EAL" evidence="3">
    <location>
        <begin position="713"/>
        <end position="967"/>
    </location>
</feature>
<accession>A0A1H7AKH0</accession>
<dbReference type="AlphaFoldDB" id="A0A1H7AKH0"/>
<reference evidence="6" key="1">
    <citation type="submission" date="2016-10" db="EMBL/GenBank/DDBJ databases">
        <authorList>
            <person name="Varghese N."/>
            <person name="Submissions S."/>
        </authorList>
    </citation>
    <scope>NUCLEOTIDE SEQUENCE [LARGE SCALE GENOMIC DNA]</scope>
    <source>
        <strain evidence="6">CGMCC 1.10218</strain>
    </source>
</reference>
<dbReference type="InterPro" id="IPR000160">
    <property type="entry name" value="GGDEF_dom"/>
</dbReference>
<dbReference type="NCBIfam" id="TIGR00229">
    <property type="entry name" value="sensory_box"/>
    <property type="match status" value="1"/>
</dbReference>
<dbReference type="RefSeq" id="WP_177183206.1">
    <property type="nucleotide sequence ID" value="NZ_FNZA01000013.1"/>
</dbReference>
<dbReference type="Gene3D" id="3.20.20.450">
    <property type="entry name" value="EAL domain"/>
    <property type="match status" value="1"/>
</dbReference>
<dbReference type="PROSITE" id="PS50887">
    <property type="entry name" value="GGDEF"/>
    <property type="match status" value="1"/>
</dbReference>
<dbReference type="InterPro" id="IPR035919">
    <property type="entry name" value="EAL_sf"/>
</dbReference>
<name>A0A1H7AKH0_9DEIO</name>
<dbReference type="EMBL" id="FNZA01000013">
    <property type="protein sequence ID" value="SEJ65848.1"/>
    <property type="molecule type" value="Genomic_DNA"/>
</dbReference>
<dbReference type="InterPro" id="IPR001633">
    <property type="entry name" value="EAL_dom"/>
</dbReference>
<evidence type="ECO:0000256" key="1">
    <source>
        <dbReference type="SAM" id="MobiDB-lite"/>
    </source>
</evidence>
<dbReference type="Pfam" id="PF00990">
    <property type="entry name" value="GGDEF"/>
    <property type="match status" value="1"/>
</dbReference>
<protein>
    <submittedName>
        <fullName evidence="5">PAS domain S-box-containing protein/diguanylate cyclase (GGDEF) domain-containing protein</fullName>
    </submittedName>
</protein>
<dbReference type="Gene3D" id="3.30.450.20">
    <property type="entry name" value="PAS domain"/>
    <property type="match status" value="3"/>
</dbReference>
<feature type="compositionally biased region" description="Basic and acidic residues" evidence="1">
    <location>
        <begin position="988"/>
        <end position="1001"/>
    </location>
</feature>
<dbReference type="PANTHER" id="PTHR44757">
    <property type="entry name" value="DIGUANYLATE CYCLASE DGCP"/>
    <property type="match status" value="1"/>
</dbReference>
<dbReference type="CDD" id="cd01948">
    <property type="entry name" value="EAL"/>
    <property type="match status" value="1"/>
</dbReference>
<dbReference type="Pfam" id="PF08448">
    <property type="entry name" value="PAS_4"/>
    <property type="match status" value="3"/>
</dbReference>
<sequence>MTHTVPTPPSQATLDAVPASLAVLDQHGLIVEVNRAWRQFGETNGLRLPDHGVGTNYMHLCLASEAPDAQEAARGIGQVLCGKSESHLQVYRCQAPDEERWFQLRATRIPSSGHVVVAHEDVTDRKLIEQALRQQVEFVRGLVASSPDCIQVLDLDGTLLWMNEGGQRLMEIETFEAVRGQPWWTLWPRELHPDLTRALEAAREGKPGRFQGYSPTAKGTLKFWDVVVTPISGVEGQPPYLLATSRDLTALRKAEEDALHRAEETARILNSIQEGFFALDSKWRFSYLNARAEALLQRSASELLGRGIWEAFPQALHGTFSQQYQAVVREQRSVCFQEYYAPLNMWFEVNVYPHGEGLAVYFQNITARKAEEQAHQDRNAILEMTVQDKALPEILDHIAQMVERQFPGHTCTIMVEQGGRLNLVAAPGLPPAFRAVLSGIEIREGAGICGTAVARKEMVVAEDLLTEPAAARYLRQLPPHELRACVSLPILDGDEAPLGALALYATTPGPFSAQTLKTLNKARHLSAVAIERHRLTERLVHQAHHDGLTGLANRRLFEKTLRGALRASEQSGLPVSLLFIDLDEFKNVNDSLGHHVGDTVLGLLAERLRQCMRPQDTLARISGDEFTVVMPGAGEGEARAAAQRLLEALALPLALPGRELYLSASVGISVTPQGGSDAETMQKSADFAMYEAKQRKTGLSVFHPGLAEQASRRFELGRYLRRAIELRELEVHYQPVVQLEDQRVIGAEALLRWRHPQLGLVSPAEFIPIAEETGLIVPIGQWVLYEACRQGVMWARQGQPPLRLAVNVSALQFERPDFVDMVAACLRETGFPAQYLELELTERVVMHHAEGAAQRMQQLRDLGVSIAVDDFGTGYSSLSYLSRLPLNVLKIDRSFVSRLQAPSSSSPVVRAIITLARSLGLETVAEGVETPEELQLLRQMGGHLAQGYLFARPLQATDPFWQERAVSAPPEASGRRPAKAAPSSGPARPDRTLRAASDRGP</sequence>
<dbReference type="Gene3D" id="3.30.70.270">
    <property type="match status" value="1"/>
</dbReference>
<dbReference type="CDD" id="cd00130">
    <property type="entry name" value="PAS"/>
    <property type="match status" value="2"/>
</dbReference>